<keyword evidence="5" id="KW-0813">Transport</keyword>
<dbReference type="GO" id="GO:0005635">
    <property type="term" value="C:nuclear envelope"/>
    <property type="evidence" value="ECO:0007669"/>
    <property type="project" value="TreeGrafter"/>
</dbReference>
<evidence type="ECO:0000256" key="4">
    <source>
        <dbReference type="ARBA" id="ARBA00018945"/>
    </source>
</evidence>
<dbReference type="InterPro" id="IPR011989">
    <property type="entry name" value="ARM-like"/>
</dbReference>
<evidence type="ECO:0000256" key="5">
    <source>
        <dbReference type="ARBA" id="ARBA00022448"/>
    </source>
</evidence>
<dbReference type="SMART" id="SM00913">
    <property type="entry name" value="IBN_N"/>
    <property type="match status" value="1"/>
</dbReference>
<dbReference type="PROSITE" id="PS50166">
    <property type="entry name" value="IMPORTIN_B_NT"/>
    <property type="match status" value="1"/>
</dbReference>
<evidence type="ECO:0000256" key="3">
    <source>
        <dbReference type="ARBA" id="ARBA00008669"/>
    </source>
</evidence>
<dbReference type="InterPro" id="IPR013713">
    <property type="entry name" value="XPO2_central"/>
</dbReference>
<dbReference type="FunFam" id="1.25.10.10:FF:000057">
    <property type="entry name" value="Exportin-2 isoform 1"/>
    <property type="match status" value="1"/>
</dbReference>
<accession>A0A8J2RMZ0</accession>
<evidence type="ECO:0000256" key="1">
    <source>
        <dbReference type="ARBA" id="ARBA00004123"/>
    </source>
</evidence>
<dbReference type="Gene3D" id="1.25.10.10">
    <property type="entry name" value="Leucine-rich Repeat Variant"/>
    <property type="match status" value="1"/>
</dbReference>
<dbReference type="InterPro" id="IPR016024">
    <property type="entry name" value="ARM-type_fold"/>
</dbReference>
<dbReference type="GO" id="GO:0005829">
    <property type="term" value="C:cytosol"/>
    <property type="evidence" value="ECO:0007669"/>
    <property type="project" value="TreeGrafter"/>
</dbReference>
<dbReference type="Pfam" id="PF03378">
    <property type="entry name" value="CAS_CSE1"/>
    <property type="match status" value="1"/>
</dbReference>
<sequence>MEINDANLTELLGHLQKTLSPDGVTRKSAEKCLESIENKQNYPLLLLHLVDKDGVDMTLRTAGAVTFKNYIKRNWKVDEDAVDKIHHSDRETVKQFIINLMLKAPESIQRQLSDAVSIIGREDFPAKWPNLIQEMVDKFGTGDFHVINGVLHTAHSIFKRYRYEFKSQELWSEIKLVLDNFAKPLTDLFITMMGLAAQHVNNPAAVKNLPEHFEDNMKSWMENFLGLLTTDNPLLKSDSDEEAGLGEQLKSQICDNISLYASKYDEEFRPYLPQFVTAVWNLLVSTGREVKYDSLVSNAIGFLSSVAERPHYKDLFADPNILSSICEKVILPNMDFRPSDEELFEDNPEEYIRRDIEGSDVDTRRRAACDLVKALSKSFEVQMTEIFGRYVAVMLESYAQSPEKNWRSKDSAVYLIIALASKGQTARHGTTQTNQLVDLVDFFRTHIVPEIQQPNVDRLMVLKADAIKYLMTFRNHLPREAIVVSLKPLVDLLRSPSLVVHSYAANAIDKLLILKSADGSALIKATDLSGMEQALLVNLFHAMTLAGSEENEYIMKAIMRTFSSLQEAVLPYLGQTLVGLNHKLMLVSRNPSKPHFNHYLFETLSLSVRIGCKADRSAVASFEDGFFPSFQEILLQDVQEFVPYVFQILSLMLELRGGQSEVPESYMALFPHLLVPVLWERPANIHPLVRLLQAFIQIGSRQVVASQKLEALLGIFQKLVASKSNDHEGFYLLQSMIEYLPKEALTPFLSKLFVLLFQRLSSSKTTKYVKSTIVFFSLFAIRYSPSELIAVIDAVQPKLFAMVIERLIVPEVQRVSGTLERKICAVGLSRLLCDSPECFTGVYSSFWGPVLGALIGLIELPEDESVPEDEHFVEIVDTPGYQSAFSQLVFVGKKERDPVAEVADPRAYLVQALHRLSTQNPKRVGPMISAALPPQAQSYIQQYLQAANLCLA</sequence>
<proteinExistence type="inferred from homology"/>
<dbReference type="GO" id="GO:0006606">
    <property type="term" value="P:protein import into nucleus"/>
    <property type="evidence" value="ECO:0007669"/>
    <property type="project" value="TreeGrafter"/>
</dbReference>
<dbReference type="SUPFAM" id="SSF48371">
    <property type="entry name" value="ARM repeat"/>
    <property type="match status" value="1"/>
</dbReference>
<dbReference type="GO" id="GO:0005049">
    <property type="term" value="F:nuclear export signal receptor activity"/>
    <property type="evidence" value="ECO:0007669"/>
    <property type="project" value="TreeGrafter"/>
</dbReference>
<dbReference type="InterPro" id="IPR001494">
    <property type="entry name" value="Importin-beta_N"/>
</dbReference>
<evidence type="ECO:0000313" key="11">
    <source>
        <dbReference type="EMBL" id="CAH0105591.1"/>
    </source>
</evidence>
<comment type="subcellular location">
    <subcellularLocation>
        <location evidence="2">Cytoplasm</location>
    </subcellularLocation>
    <subcellularLocation>
        <location evidence="1">Nucleus</location>
    </subcellularLocation>
</comment>
<gene>
    <name evidence="11" type="ORF">DGAL_LOCUS8647</name>
</gene>
<evidence type="ECO:0000256" key="6">
    <source>
        <dbReference type="ARBA" id="ARBA00022490"/>
    </source>
</evidence>
<feature type="domain" description="Importin N-terminal" evidence="10">
    <location>
        <begin position="29"/>
        <end position="103"/>
    </location>
</feature>
<protein>
    <recommendedName>
        <fullName evidence="4">Exportin-2</fullName>
    </recommendedName>
    <alternativeName>
        <fullName evidence="9">Importin-alpha re-exporter</fullName>
    </alternativeName>
</protein>
<evidence type="ECO:0000256" key="9">
    <source>
        <dbReference type="ARBA" id="ARBA00030693"/>
    </source>
</evidence>
<keyword evidence="7" id="KW-0653">Protein transport</keyword>
<name>A0A8J2RMZ0_9CRUS</name>
<dbReference type="Pfam" id="PF03810">
    <property type="entry name" value="IBN_N"/>
    <property type="match status" value="1"/>
</dbReference>
<dbReference type="EMBL" id="CAKKLH010000190">
    <property type="protein sequence ID" value="CAH0105591.1"/>
    <property type="molecule type" value="Genomic_DNA"/>
</dbReference>
<organism evidence="11 12">
    <name type="scientific">Daphnia galeata</name>
    <dbReference type="NCBI Taxonomy" id="27404"/>
    <lineage>
        <taxon>Eukaryota</taxon>
        <taxon>Metazoa</taxon>
        <taxon>Ecdysozoa</taxon>
        <taxon>Arthropoda</taxon>
        <taxon>Crustacea</taxon>
        <taxon>Branchiopoda</taxon>
        <taxon>Diplostraca</taxon>
        <taxon>Cladocera</taxon>
        <taxon>Anomopoda</taxon>
        <taxon>Daphniidae</taxon>
        <taxon>Daphnia</taxon>
    </lineage>
</organism>
<dbReference type="PANTHER" id="PTHR10997:SF8">
    <property type="entry name" value="EXPORTIN-2"/>
    <property type="match status" value="1"/>
</dbReference>
<dbReference type="Proteomes" id="UP000789390">
    <property type="component" value="Unassembled WGS sequence"/>
</dbReference>
<dbReference type="AlphaFoldDB" id="A0A8J2RMZ0"/>
<keyword evidence="12" id="KW-1185">Reference proteome</keyword>
<evidence type="ECO:0000259" key="10">
    <source>
        <dbReference type="PROSITE" id="PS50166"/>
    </source>
</evidence>
<dbReference type="GO" id="GO:0031267">
    <property type="term" value="F:small GTPase binding"/>
    <property type="evidence" value="ECO:0007669"/>
    <property type="project" value="InterPro"/>
</dbReference>
<comment type="caution">
    <text evidence="11">The sequence shown here is derived from an EMBL/GenBank/DDBJ whole genome shotgun (WGS) entry which is preliminary data.</text>
</comment>
<evidence type="ECO:0000313" key="12">
    <source>
        <dbReference type="Proteomes" id="UP000789390"/>
    </source>
</evidence>
<dbReference type="Pfam" id="PF08506">
    <property type="entry name" value="Cse1"/>
    <property type="match status" value="1"/>
</dbReference>
<evidence type="ECO:0000256" key="2">
    <source>
        <dbReference type="ARBA" id="ARBA00004496"/>
    </source>
</evidence>
<dbReference type="OrthoDB" id="3268246at2759"/>
<keyword evidence="6" id="KW-0963">Cytoplasm</keyword>
<comment type="similarity">
    <text evidence="3">Belongs to the XPO2/CSE1 family.</text>
</comment>
<dbReference type="PANTHER" id="PTHR10997">
    <property type="entry name" value="IMPORTIN-7, 8, 11"/>
    <property type="match status" value="1"/>
</dbReference>
<dbReference type="GO" id="GO:0006611">
    <property type="term" value="P:protein export from nucleus"/>
    <property type="evidence" value="ECO:0007669"/>
    <property type="project" value="TreeGrafter"/>
</dbReference>
<reference evidence="11" key="1">
    <citation type="submission" date="2021-11" db="EMBL/GenBank/DDBJ databases">
        <authorList>
            <person name="Schell T."/>
        </authorList>
    </citation>
    <scope>NUCLEOTIDE SEQUENCE</scope>
    <source>
        <strain evidence="11">M5</strain>
    </source>
</reference>
<evidence type="ECO:0000256" key="8">
    <source>
        <dbReference type="ARBA" id="ARBA00023242"/>
    </source>
</evidence>
<evidence type="ECO:0000256" key="7">
    <source>
        <dbReference type="ARBA" id="ARBA00022927"/>
    </source>
</evidence>
<keyword evidence="8" id="KW-0539">Nucleus</keyword>
<dbReference type="InterPro" id="IPR005043">
    <property type="entry name" value="XPO2_C"/>
</dbReference>